<name>A0A317KYE9_9BACI</name>
<protein>
    <submittedName>
        <fullName evidence="1">DUF3055 domain-containing protein</fullName>
    </submittedName>
</protein>
<dbReference type="AlphaFoldDB" id="A0A317KYE9"/>
<comment type="caution">
    <text evidence="1">The sequence shown here is derived from an EMBL/GenBank/DDBJ whole genome shotgun (WGS) entry which is preliminary data.</text>
</comment>
<gene>
    <name evidence="1" type="ORF">DLJ74_12035</name>
</gene>
<accession>A0A317KYE9</accession>
<keyword evidence="2" id="KW-1185">Reference proteome</keyword>
<reference evidence="1 2" key="1">
    <citation type="submission" date="2018-05" db="EMBL/GenBank/DDBJ databases">
        <title>Genomic analysis of Gracilibacillus dipsosauri DD1 reveals novel features of a salt-tolerant amylase.</title>
        <authorList>
            <person name="Deutch C.E."/>
            <person name="Yang S."/>
        </authorList>
    </citation>
    <scope>NUCLEOTIDE SEQUENCE [LARGE SCALE GENOMIC DNA]</scope>
    <source>
        <strain evidence="1 2">DD1</strain>
    </source>
</reference>
<evidence type="ECO:0000313" key="2">
    <source>
        <dbReference type="Proteomes" id="UP000245624"/>
    </source>
</evidence>
<proteinExistence type="predicted"/>
<sequence>MWKKECEKLPIEYIRNEEENSKTKFISYKGDTIRFDIAIISSPSLHPNHIVVDMNSNKYTSLSLSNIDKNNYIEHALQYNEIEAEDFRHFIRSHLS</sequence>
<organism evidence="1 2">
    <name type="scientific">Gracilibacillus dipsosauri</name>
    <dbReference type="NCBI Taxonomy" id="178340"/>
    <lineage>
        <taxon>Bacteria</taxon>
        <taxon>Bacillati</taxon>
        <taxon>Bacillota</taxon>
        <taxon>Bacilli</taxon>
        <taxon>Bacillales</taxon>
        <taxon>Bacillaceae</taxon>
        <taxon>Gracilibacillus</taxon>
    </lineage>
</organism>
<evidence type="ECO:0000313" key="1">
    <source>
        <dbReference type="EMBL" id="PWU68154.1"/>
    </source>
</evidence>
<dbReference type="InterPro" id="IPR021415">
    <property type="entry name" value="SAV0927-like"/>
</dbReference>
<dbReference type="Pfam" id="PF11256">
    <property type="entry name" value="SAV0927-like"/>
    <property type="match status" value="1"/>
</dbReference>
<dbReference type="Proteomes" id="UP000245624">
    <property type="component" value="Unassembled WGS sequence"/>
</dbReference>
<dbReference type="OrthoDB" id="2381902at2"/>
<dbReference type="EMBL" id="QGTD01000009">
    <property type="protein sequence ID" value="PWU68154.1"/>
    <property type="molecule type" value="Genomic_DNA"/>
</dbReference>